<dbReference type="Proteomes" id="UP000618754">
    <property type="component" value="Unassembled WGS sequence"/>
</dbReference>
<sequence>MSFEFDPIKGTMYYTGPSVFEPMSGTEAQQTAWENKRVDAYNGSMMSFLRACLANNVSRANLRYLNYSEHQQPVGHRTV</sequence>
<gene>
    <name evidence="1" type="ORF">IDJ75_16040</name>
</gene>
<comment type="caution">
    <text evidence="1">The sequence shown here is derived from an EMBL/GenBank/DDBJ whole genome shotgun (WGS) entry which is preliminary data.</text>
</comment>
<accession>A0ABR7X9I8</accession>
<evidence type="ECO:0000313" key="2">
    <source>
        <dbReference type="Proteomes" id="UP000618754"/>
    </source>
</evidence>
<protein>
    <submittedName>
        <fullName evidence="1">Uncharacterized protein</fullName>
    </submittedName>
</protein>
<reference evidence="1 2" key="1">
    <citation type="submission" date="2020-09" db="EMBL/GenBank/DDBJ databases">
        <title>Novel species of Mucilaginibacter isolated from a glacier on the Tibetan Plateau.</title>
        <authorList>
            <person name="Liu Q."/>
            <person name="Xin Y.-H."/>
        </authorList>
    </citation>
    <scope>NUCLEOTIDE SEQUENCE [LARGE SCALE GENOMIC DNA]</scope>
    <source>
        <strain evidence="1 2">CGMCC 1.13878</strain>
    </source>
</reference>
<name>A0ABR7X9I8_9SPHI</name>
<organism evidence="1 2">
    <name type="scientific">Mucilaginibacter rigui</name>
    <dbReference type="NCBI Taxonomy" id="534635"/>
    <lineage>
        <taxon>Bacteria</taxon>
        <taxon>Pseudomonadati</taxon>
        <taxon>Bacteroidota</taxon>
        <taxon>Sphingobacteriia</taxon>
        <taxon>Sphingobacteriales</taxon>
        <taxon>Sphingobacteriaceae</taxon>
        <taxon>Mucilaginibacter</taxon>
    </lineage>
</organism>
<dbReference type="EMBL" id="JACWMW010000003">
    <property type="protein sequence ID" value="MBD1386795.1"/>
    <property type="molecule type" value="Genomic_DNA"/>
</dbReference>
<proteinExistence type="predicted"/>
<keyword evidence="2" id="KW-1185">Reference proteome</keyword>
<dbReference type="RefSeq" id="WP_191176621.1">
    <property type="nucleotide sequence ID" value="NZ_JACWMW010000003.1"/>
</dbReference>
<evidence type="ECO:0000313" key="1">
    <source>
        <dbReference type="EMBL" id="MBD1386795.1"/>
    </source>
</evidence>